<proteinExistence type="predicted"/>
<accession>A0ABY5NIV8</accession>
<keyword evidence="4" id="KW-1185">Reference proteome</keyword>
<dbReference type="PROSITE" id="PS50005">
    <property type="entry name" value="TPR"/>
    <property type="match status" value="1"/>
</dbReference>
<feature type="repeat" description="TPR" evidence="1">
    <location>
        <begin position="113"/>
        <end position="146"/>
    </location>
</feature>
<feature type="transmembrane region" description="Helical" evidence="2">
    <location>
        <begin position="7"/>
        <end position="26"/>
    </location>
</feature>
<dbReference type="EMBL" id="CP091139">
    <property type="protein sequence ID" value="UUT35088.1"/>
    <property type="molecule type" value="Genomic_DNA"/>
</dbReference>
<dbReference type="RefSeq" id="WP_259611635.1">
    <property type="nucleotide sequence ID" value="NZ_CP091139.2"/>
</dbReference>
<evidence type="ECO:0000256" key="1">
    <source>
        <dbReference type="PROSITE-ProRule" id="PRU00339"/>
    </source>
</evidence>
<evidence type="ECO:0000313" key="3">
    <source>
        <dbReference type="EMBL" id="UUT35088.1"/>
    </source>
</evidence>
<feature type="transmembrane region" description="Helical" evidence="2">
    <location>
        <begin position="32"/>
        <end position="54"/>
    </location>
</feature>
<keyword evidence="2" id="KW-0812">Transmembrane</keyword>
<evidence type="ECO:0000313" key="4">
    <source>
        <dbReference type="Proteomes" id="UP001054811"/>
    </source>
</evidence>
<evidence type="ECO:0008006" key="5">
    <source>
        <dbReference type="Google" id="ProtNLM"/>
    </source>
</evidence>
<keyword evidence="1" id="KW-0802">TPR repeat</keyword>
<dbReference type="Proteomes" id="UP001054811">
    <property type="component" value="Chromosome"/>
</dbReference>
<keyword evidence="2" id="KW-1133">Transmembrane helix</keyword>
<dbReference type="SUPFAM" id="SSF48452">
    <property type="entry name" value="TPR-like"/>
    <property type="match status" value="1"/>
</dbReference>
<evidence type="ECO:0000256" key="2">
    <source>
        <dbReference type="SAM" id="Phobius"/>
    </source>
</evidence>
<protein>
    <recommendedName>
        <fullName evidence="5">Tetratricopeptide repeat protein</fullName>
    </recommendedName>
</protein>
<reference evidence="3" key="1">
    <citation type="submission" date="2022-01" db="EMBL/GenBank/DDBJ databases">
        <title>Microbacterium eymi and Microbacterium rhizovicinus sp. nov., isolated from the rhizospheric soil of Elymus tsukushiensis, a plant native to the Dokdo Islands, Republic of Korea.</title>
        <authorList>
            <person name="Hwang Y.J."/>
        </authorList>
    </citation>
    <scope>NUCLEOTIDE SEQUENCE</scope>
    <source>
        <strain evidence="3">KUDC0405</strain>
    </source>
</reference>
<dbReference type="InterPro" id="IPR011990">
    <property type="entry name" value="TPR-like_helical_dom_sf"/>
</dbReference>
<organism evidence="3 4">
    <name type="scientific">Microbacterium elymi</name>
    <dbReference type="NCBI Taxonomy" id="2909587"/>
    <lineage>
        <taxon>Bacteria</taxon>
        <taxon>Bacillati</taxon>
        <taxon>Actinomycetota</taxon>
        <taxon>Actinomycetes</taxon>
        <taxon>Micrococcales</taxon>
        <taxon>Microbacteriaceae</taxon>
        <taxon>Microbacterium</taxon>
    </lineage>
</organism>
<gene>
    <name evidence="3" type="ORF">L2X98_32950</name>
</gene>
<keyword evidence="2" id="KW-0472">Membrane</keyword>
<dbReference type="Gene3D" id="1.25.40.10">
    <property type="entry name" value="Tetratricopeptide repeat domain"/>
    <property type="match status" value="1"/>
</dbReference>
<name>A0ABY5NIV8_9MICO</name>
<sequence length="150" mass="16550">MKTRISVALIAAVLVVYFVVIARWAWALLTSGTVVAIVMGAALVVFPLVAAWAIGRELWFGVRAERVGLRLQAEGGMPADEVAVHPSGRPVRAEAEALFPRFREDVRAHPDDWRAWYRLGLAYDAAGDRRRARSAIRQSLRLEAADRSAS</sequence>
<dbReference type="InterPro" id="IPR019734">
    <property type="entry name" value="TPR_rpt"/>
</dbReference>